<dbReference type="InterPro" id="IPR036396">
    <property type="entry name" value="Cyt_P450_sf"/>
</dbReference>
<evidence type="ECO:0000256" key="6">
    <source>
        <dbReference type="ARBA" id="ARBA00023002"/>
    </source>
</evidence>
<accession>A0A8H3I1X1</accession>
<dbReference type="InterPro" id="IPR001128">
    <property type="entry name" value="Cyt_P450"/>
</dbReference>
<keyword evidence="5 9" id="KW-0479">Metal-binding</keyword>
<keyword evidence="8 10" id="KW-0503">Monooxygenase</keyword>
<dbReference type="Gene3D" id="1.10.630.10">
    <property type="entry name" value="Cytochrome P450"/>
    <property type="match status" value="1"/>
</dbReference>
<dbReference type="GO" id="GO:0004497">
    <property type="term" value="F:monooxygenase activity"/>
    <property type="evidence" value="ECO:0007669"/>
    <property type="project" value="UniProtKB-KW"/>
</dbReference>
<dbReference type="Pfam" id="PF00067">
    <property type="entry name" value="p450"/>
    <property type="match status" value="1"/>
</dbReference>
<proteinExistence type="inferred from homology"/>
<dbReference type="InterPro" id="IPR050364">
    <property type="entry name" value="Cytochrome_P450_fung"/>
</dbReference>
<protein>
    <recommendedName>
        <fullName evidence="13">O-methylsterigmatocystin oxidoreductase</fullName>
    </recommendedName>
</protein>
<dbReference type="PANTHER" id="PTHR46300">
    <property type="entry name" value="P450, PUTATIVE (EUROFUNG)-RELATED-RELATED"/>
    <property type="match status" value="1"/>
</dbReference>
<keyword evidence="4 9" id="KW-0349">Heme</keyword>
<evidence type="ECO:0000256" key="9">
    <source>
        <dbReference type="PIRSR" id="PIRSR602401-1"/>
    </source>
</evidence>
<comment type="similarity">
    <text evidence="3 10">Belongs to the cytochrome P450 family.</text>
</comment>
<keyword evidence="7 9" id="KW-0408">Iron</keyword>
<evidence type="ECO:0000256" key="5">
    <source>
        <dbReference type="ARBA" id="ARBA00022723"/>
    </source>
</evidence>
<dbReference type="SUPFAM" id="SSF48264">
    <property type="entry name" value="Cytochrome P450"/>
    <property type="match status" value="1"/>
</dbReference>
<organism evidence="11 12">
    <name type="scientific">Rhizoctonia solani</name>
    <dbReference type="NCBI Taxonomy" id="456999"/>
    <lineage>
        <taxon>Eukaryota</taxon>
        <taxon>Fungi</taxon>
        <taxon>Dikarya</taxon>
        <taxon>Basidiomycota</taxon>
        <taxon>Agaricomycotina</taxon>
        <taxon>Agaricomycetes</taxon>
        <taxon>Cantharellales</taxon>
        <taxon>Ceratobasidiaceae</taxon>
        <taxon>Rhizoctonia</taxon>
    </lineage>
</organism>
<dbReference type="GO" id="GO:0016705">
    <property type="term" value="F:oxidoreductase activity, acting on paired donors, with incorporation or reduction of molecular oxygen"/>
    <property type="evidence" value="ECO:0007669"/>
    <property type="project" value="InterPro"/>
</dbReference>
<dbReference type="PROSITE" id="PS00086">
    <property type="entry name" value="CYTOCHROME_P450"/>
    <property type="match status" value="1"/>
</dbReference>
<dbReference type="PRINTS" id="PR00463">
    <property type="entry name" value="EP450I"/>
</dbReference>
<evidence type="ECO:0000256" key="10">
    <source>
        <dbReference type="RuleBase" id="RU000461"/>
    </source>
</evidence>
<evidence type="ECO:0000256" key="3">
    <source>
        <dbReference type="ARBA" id="ARBA00010617"/>
    </source>
</evidence>
<evidence type="ECO:0000256" key="2">
    <source>
        <dbReference type="ARBA" id="ARBA00005179"/>
    </source>
</evidence>
<sequence>MQLGQQLESKIFSLTAFGTTVIVLNDRDDAVNLFDKRSASYSDRTCSTVVQEPSLFGWPEFGSFMAYGDQWRRFRRLINPLLTKQSSALYYKSQEQATVKLLQRLLKGYKSIQTSHEVETELALSISTTMFRSLYGYEVESSNDPLAKRTQKLISYLACALLSSNYLVNVVPALRHVPDWFPGAGWKREASKWRKEKESLVDELYTIGLENMEKDENAHIMIADMRSEALKLGLTEEEADEDVKHVAMTVIGSSIETTVAALMMFLLAMALHPEVQKKAQNELDSVIGDARLPTFEDQGKLGYTERMIQEIHRWHPITPLALPHTCFEDDTYKGYHIPKGAIVFGNVWAMTHDETVYKDPEVFDPDRFLDSSTPSPPTFGWGRRRCPGIHFAESSLFITITSILMTFNIEVAQDENGKDIPPNGKLINSLALTPEQFSLKLTPRSTKHEELIQQSF</sequence>
<name>A0A8H3I1X1_9AGAM</name>
<evidence type="ECO:0000256" key="4">
    <source>
        <dbReference type="ARBA" id="ARBA00022617"/>
    </source>
</evidence>
<dbReference type="InterPro" id="IPR017972">
    <property type="entry name" value="Cyt_P450_CS"/>
</dbReference>
<dbReference type="AlphaFoldDB" id="A0A8H3I1X1"/>
<dbReference type="EMBL" id="CAJNJQ010002188">
    <property type="protein sequence ID" value="CAE7168317.1"/>
    <property type="molecule type" value="Genomic_DNA"/>
</dbReference>
<comment type="caution">
    <text evidence="11">The sequence shown here is derived from an EMBL/GenBank/DDBJ whole genome shotgun (WGS) entry which is preliminary data.</text>
</comment>
<dbReference type="CDD" id="cd11065">
    <property type="entry name" value="CYP64-like"/>
    <property type="match status" value="1"/>
</dbReference>
<dbReference type="InterPro" id="IPR002401">
    <property type="entry name" value="Cyt_P450_E_grp-I"/>
</dbReference>
<comment type="cofactor">
    <cofactor evidence="1 9">
        <name>heme</name>
        <dbReference type="ChEBI" id="CHEBI:30413"/>
    </cofactor>
</comment>
<evidence type="ECO:0008006" key="13">
    <source>
        <dbReference type="Google" id="ProtNLM"/>
    </source>
</evidence>
<evidence type="ECO:0000256" key="7">
    <source>
        <dbReference type="ARBA" id="ARBA00023004"/>
    </source>
</evidence>
<evidence type="ECO:0000256" key="1">
    <source>
        <dbReference type="ARBA" id="ARBA00001971"/>
    </source>
</evidence>
<dbReference type="Proteomes" id="UP000663827">
    <property type="component" value="Unassembled WGS sequence"/>
</dbReference>
<dbReference type="PANTHER" id="PTHR46300:SF7">
    <property type="entry name" value="P450, PUTATIVE (EUROFUNG)-RELATED"/>
    <property type="match status" value="1"/>
</dbReference>
<reference evidence="11" key="1">
    <citation type="submission" date="2021-01" db="EMBL/GenBank/DDBJ databases">
        <authorList>
            <person name="Kaushik A."/>
        </authorList>
    </citation>
    <scope>NUCLEOTIDE SEQUENCE</scope>
    <source>
        <strain evidence="11">AG5</strain>
    </source>
</reference>
<feature type="binding site" description="axial binding residue" evidence="9">
    <location>
        <position position="386"/>
    </location>
    <ligand>
        <name>heme</name>
        <dbReference type="ChEBI" id="CHEBI:30413"/>
    </ligand>
    <ligandPart>
        <name>Fe</name>
        <dbReference type="ChEBI" id="CHEBI:18248"/>
    </ligandPart>
</feature>
<evidence type="ECO:0000313" key="12">
    <source>
        <dbReference type="Proteomes" id="UP000663827"/>
    </source>
</evidence>
<evidence type="ECO:0000313" key="11">
    <source>
        <dbReference type="EMBL" id="CAE7168317.1"/>
    </source>
</evidence>
<keyword evidence="6 10" id="KW-0560">Oxidoreductase</keyword>
<dbReference type="GO" id="GO:0005506">
    <property type="term" value="F:iron ion binding"/>
    <property type="evidence" value="ECO:0007669"/>
    <property type="project" value="InterPro"/>
</dbReference>
<comment type="pathway">
    <text evidence="2">Secondary metabolite biosynthesis.</text>
</comment>
<evidence type="ECO:0000256" key="8">
    <source>
        <dbReference type="ARBA" id="ARBA00023033"/>
    </source>
</evidence>
<gene>
    <name evidence="11" type="ORF">RDB_LOCUS103059</name>
</gene>
<dbReference type="GO" id="GO:0020037">
    <property type="term" value="F:heme binding"/>
    <property type="evidence" value="ECO:0007669"/>
    <property type="project" value="InterPro"/>
</dbReference>